<dbReference type="Proteomes" id="UP000823388">
    <property type="component" value="Chromosome 4N"/>
</dbReference>
<organism evidence="2 3">
    <name type="scientific">Panicum virgatum</name>
    <name type="common">Blackwell switchgrass</name>
    <dbReference type="NCBI Taxonomy" id="38727"/>
    <lineage>
        <taxon>Eukaryota</taxon>
        <taxon>Viridiplantae</taxon>
        <taxon>Streptophyta</taxon>
        <taxon>Embryophyta</taxon>
        <taxon>Tracheophyta</taxon>
        <taxon>Spermatophyta</taxon>
        <taxon>Magnoliopsida</taxon>
        <taxon>Liliopsida</taxon>
        <taxon>Poales</taxon>
        <taxon>Poaceae</taxon>
        <taxon>PACMAD clade</taxon>
        <taxon>Panicoideae</taxon>
        <taxon>Panicodae</taxon>
        <taxon>Paniceae</taxon>
        <taxon>Panicinae</taxon>
        <taxon>Panicum</taxon>
        <taxon>Panicum sect. Hiantes</taxon>
    </lineage>
</organism>
<evidence type="ECO:0000313" key="2">
    <source>
        <dbReference type="EMBL" id="KAG2604895.1"/>
    </source>
</evidence>
<dbReference type="AlphaFoldDB" id="A0A8T0T6P2"/>
<proteinExistence type="predicted"/>
<name>A0A8T0T6P2_PANVG</name>
<accession>A0A8T0T6P2</accession>
<evidence type="ECO:0000313" key="3">
    <source>
        <dbReference type="Proteomes" id="UP000823388"/>
    </source>
</evidence>
<feature type="region of interest" description="Disordered" evidence="1">
    <location>
        <begin position="1"/>
        <end position="36"/>
    </location>
</feature>
<keyword evidence="3" id="KW-1185">Reference proteome</keyword>
<dbReference type="EMBL" id="CM029044">
    <property type="protein sequence ID" value="KAG2604895.1"/>
    <property type="molecule type" value="Genomic_DNA"/>
</dbReference>
<comment type="caution">
    <text evidence="2">The sequence shown here is derived from an EMBL/GenBank/DDBJ whole genome shotgun (WGS) entry which is preliminary data.</text>
</comment>
<reference evidence="2" key="1">
    <citation type="submission" date="2020-05" db="EMBL/GenBank/DDBJ databases">
        <title>WGS assembly of Panicum virgatum.</title>
        <authorList>
            <person name="Lovell J.T."/>
            <person name="Jenkins J."/>
            <person name="Shu S."/>
            <person name="Juenger T.E."/>
            <person name="Schmutz J."/>
        </authorList>
    </citation>
    <scope>NUCLEOTIDE SEQUENCE</scope>
    <source>
        <strain evidence="2">AP13</strain>
    </source>
</reference>
<feature type="compositionally biased region" description="Basic and acidic residues" evidence="1">
    <location>
        <begin position="1"/>
        <end position="21"/>
    </location>
</feature>
<evidence type="ECO:0000256" key="1">
    <source>
        <dbReference type="SAM" id="MobiDB-lite"/>
    </source>
</evidence>
<sequence>MPATYQERERHPHSPGKEKNWVDTGRTGASVRPPARCPPRTPCEIWWRSFLRRNGSVASSVWLGSPQSHRFGVAQLPRPRTTLPIACHCRRLPTRPRR</sequence>
<protein>
    <submittedName>
        <fullName evidence="2">Uncharacterized protein</fullName>
    </submittedName>
</protein>
<gene>
    <name evidence="2" type="ORF">PVAP13_4NG111257</name>
</gene>